<comment type="caution">
    <text evidence="5">The sequence shown here is derived from an EMBL/GenBank/DDBJ whole genome shotgun (WGS) entry which is preliminary data.</text>
</comment>
<dbReference type="SUPFAM" id="SSF56784">
    <property type="entry name" value="HAD-like"/>
    <property type="match status" value="1"/>
</dbReference>
<dbReference type="Gene3D" id="3.30.70.1020">
    <property type="entry name" value="Trehalose-6-phosphate phosphatase related protein, domain 2"/>
    <property type="match status" value="1"/>
</dbReference>
<organism evidence="5 6">
    <name type="scientific">Panacagrimonas perspica</name>
    <dbReference type="NCBI Taxonomy" id="381431"/>
    <lineage>
        <taxon>Bacteria</taxon>
        <taxon>Pseudomonadati</taxon>
        <taxon>Pseudomonadota</taxon>
        <taxon>Gammaproteobacteria</taxon>
        <taxon>Nevskiales</taxon>
        <taxon>Nevskiaceae</taxon>
        <taxon>Panacagrimonas</taxon>
    </lineage>
</organism>
<gene>
    <name evidence="5" type="ORF">DFR24_4031</name>
</gene>
<dbReference type="GO" id="GO:0005992">
    <property type="term" value="P:trehalose biosynthetic process"/>
    <property type="evidence" value="ECO:0007669"/>
    <property type="project" value="UniProtKB-UniPathway"/>
</dbReference>
<dbReference type="Proteomes" id="UP000295341">
    <property type="component" value="Unassembled WGS sequence"/>
</dbReference>
<dbReference type="InterPro" id="IPR023214">
    <property type="entry name" value="HAD_sf"/>
</dbReference>
<dbReference type="PANTHER" id="PTHR43768">
    <property type="entry name" value="TREHALOSE 6-PHOSPHATE PHOSPHATASE"/>
    <property type="match status" value="1"/>
</dbReference>
<protein>
    <recommendedName>
        <fullName evidence="4">Trehalose 6-phosphate phosphatase</fullName>
        <ecNumber evidence="4">3.1.3.12</ecNumber>
    </recommendedName>
</protein>
<comment type="function">
    <text evidence="4">Removes the phosphate from trehalose 6-phosphate to produce free trehalose.</text>
</comment>
<dbReference type="Pfam" id="PF02358">
    <property type="entry name" value="Trehalose_PPase"/>
    <property type="match status" value="1"/>
</dbReference>
<dbReference type="EC" id="3.1.3.12" evidence="4"/>
<dbReference type="InterPro" id="IPR044651">
    <property type="entry name" value="OTSB-like"/>
</dbReference>
<evidence type="ECO:0000256" key="4">
    <source>
        <dbReference type="RuleBase" id="RU361117"/>
    </source>
</evidence>
<comment type="pathway">
    <text evidence="1 4">Glycan biosynthesis; trehalose biosynthesis.</text>
</comment>
<evidence type="ECO:0000256" key="2">
    <source>
        <dbReference type="ARBA" id="ARBA00008770"/>
    </source>
</evidence>
<keyword evidence="4" id="KW-0479">Metal-binding</keyword>
<evidence type="ECO:0000256" key="1">
    <source>
        <dbReference type="ARBA" id="ARBA00005199"/>
    </source>
</evidence>
<dbReference type="NCBIfam" id="TIGR01484">
    <property type="entry name" value="HAD-SF-IIB"/>
    <property type="match status" value="1"/>
</dbReference>
<dbReference type="InterPro" id="IPR003337">
    <property type="entry name" value="Trehalose_PPase"/>
</dbReference>
<dbReference type="InterPro" id="IPR006379">
    <property type="entry name" value="HAD-SF_hydro_IIB"/>
</dbReference>
<accession>A0A4S3K6M0</accession>
<dbReference type="OrthoDB" id="9814913at2"/>
<name>A0A4S3K6M0_9GAMM</name>
<dbReference type="EMBL" id="SOBT01000011">
    <property type="protein sequence ID" value="TDU25592.1"/>
    <property type="molecule type" value="Genomic_DNA"/>
</dbReference>
<reference evidence="5 6" key="1">
    <citation type="submission" date="2019-03" db="EMBL/GenBank/DDBJ databases">
        <title>Genomic Encyclopedia of Type Strains, Phase IV (KMG-IV): sequencing the most valuable type-strain genomes for metagenomic binning, comparative biology and taxonomic classification.</title>
        <authorList>
            <person name="Goeker M."/>
        </authorList>
    </citation>
    <scope>NUCLEOTIDE SEQUENCE [LARGE SCALE GENOMIC DNA]</scope>
    <source>
        <strain evidence="5 6">DSM 26377</strain>
    </source>
</reference>
<dbReference type="GO" id="GO:0004805">
    <property type="term" value="F:trehalose-phosphatase activity"/>
    <property type="evidence" value="ECO:0007669"/>
    <property type="project" value="UniProtKB-EC"/>
</dbReference>
<comment type="cofactor">
    <cofactor evidence="4">
        <name>Mg(2+)</name>
        <dbReference type="ChEBI" id="CHEBI:18420"/>
    </cofactor>
</comment>
<evidence type="ECO:0000313" key="5">
    <source>
        <dbReference type="EMBL" id="TDU25592.1"/>
    </source>
</evidence>
<dbReference type="AlphaFoldDB" id="A0A4S3K6M0"/>
<evidence type="ECO:0000256" key="3">
    <source>
        <dbReference type="ARBA" id="ARBA00022801"/>
    </source>
</evidence>
<comment type="similarity">
    <text evidence="2 4">Belongs to the trehalose phosphatase family.</text>
</comment>
<dbReference type="Gene3D" id="3.40.50.1000">
    <property type="entry name" value="HAD superfamily/HAD-like"/>
    <property type="match status" value="1"/>
</dbReference>
<dbReference type="PANTHER" id="PTHR43768:SF3">
    <property type="entry name" value="TREHALOSE 6-PHOSPHATE PHOSPHATASE"/>
    <property type="match status" value="1"/>
</dbReference>
<dbReference type="UniPathway" id="UPA00299"/>
<evidence type="ECO:0000313" key="6">
    <source>
        <dbReference type="Proteomes" id="UP000295341"/>
    </source>
</evidence>
<keyword evidence="3 4" id="KW-0378">Hydrolase</keyword>
<dbReference type="GO" id="GO:0000287">
    <property type="term" value="F:magnesium ion binding"/>
    <property type="evidence" value="ECO:0007669"/>
    <property type="project" value="UniProtKB-ARBA"/>
</dbReference>
<sequence>MTPHPPDTGPPPPLLTRRNALFLDLDGTLLELASTPDAVVVPQDLSALLASLASALGGALAIVTGRALETVDALLRPWTVIGAGLHGAEYRLPGMRTIDRLPLLPVRNIVEQLRSRFASVPGVLVEDKEHSVALHYRLAPERREECESAMLAVTCQRTDLRLMHGHCVIEALPAAADKGSAILRLLQRAPFEFRVPVFLGDDVTDEEAFPVVSGCGGMSVRVGASSPRATHILSSPSDVLRWLRASLTALEAAYGKASEP</sequence>
<dbReference type="RefSeq" id="WP_133883203.1">
    <property type="nucleotide sequence ID" value="NZ_MWIN01000008.1"/>
</dbReference>
<comment type="catalytic activity">
    <reaction evidence="4">
        <text>alpha,alpha-trehalose 6-phosphate + H2O = alpha,alpha-trehalose + phosphate</text>
        <dbReference type="Rhea" id="RHEA:23420"/>
        <dbReference type="ChEBI" id="CHEBI:15377"/>
        <dbReference type="ChEBI" id="CHEBI:16551"/>
        <dbReference type="ChEBI" id="CHEBI:43474"/>
        <dbReference type="ChEBI" id="CHEBI:58429"/>
        <dbReference type="EC" id="3.1.3.12"/>
    </reaction>
</comment>
<dbReference type="InterPro" id="IPR036412">
    <property type="entry name" value="HAD-like_sf"/>
</dbReference>
<keyword evidence="4" id="KW-0460">Magnesium</keyword>
<dbReference type="CDD" id="cd01627">
    <property type="entry name" value="HAD_TPP"/>
    <property type="match status" value="1"/>
</dbReference>
<dbReference type="NCBIfam" id="TIGR00685">
    <property type="entry name" value="T6PP"/>
    <property type="match status" value="1"/>
</dbReference>
<keyword evidence="6" id="KW-1185">Reference proteome</keyword>
<proteinExistence type="inferred from homology"/>